<evidence type="ECO:0000259" key="1">
    <source>
        <dbReference type="Pfam" id="PF18765"/>
    </source>
</evidence>
<comment type="caution">
    <text evidence="2">The sequence shown here is derived from an EMBL/GenBank/DDBJ whole genome shotgun (WGS) entry which is preliminary data.</text>
</comment>
<keyword evidence="3" id="KW-1185">Reference proteome</keyword>
<protein>
    <recommendedName>
        <fullName evidence="1">Polymerase beta nucleotidyltransferase domain-containing protein</fullName>
    </recommendedName>
</protein>
<reference evidence="2 3" key="1">
    <citation type="journal article" date="2021" name="Int. J. Syst. Evol. Microbiol.">
        <title>Reticulibacter mediterranei gen. nov., sp. nov., within the new family Reticulibacteraceae fam. nov., and Ktedonospora formicarum gen. nov., sp. nov., Ktedonobacter robiniae sp. nov., Dictyobacter formicarum sp. nov. and Dictyobacter arantiisoli sp. nov., belonging to the class Ktedonobacteria.</title>
        <authorList>
            <person name="Yabe S."/>
            <person name="Zheng Y."/>
            <person name="Wang C.M."/>
            <person name="Sakai Y."/>
            <person name="Abe K."/>
            <person name="Yokota A."/>
            <person name="Donadio S."/>
            <person name="Cavaletti L."/>
            <person name="Monciardini P."/>
        </authorList>
    </citation>
    <scope>NUCLEOTIDE SEQUENCE [LARGE SCALE GENOMIC DNA]</scope>
    <source>
        <strain evidence="2 3">SOSP1-9</strain>
    </source>
</reference>
<dbReference type="Proteomes" id="UP000635565">
    <property type="component" value="Unassembled WGS sequence"/>
</dbReference>
<dbReference type="SUPFAM" id="SSF81301">
    <property type="entry name" value="Nucleotidyltransferase"/>
    <property type="match status" value="1"/>
</dbReference>
<gene>
    <name evidence="2" type="ORF">KSZ_06280</name>
</gene>
<evidence type="ECO:0000313" key="3">
    <source>
        <dbReference type="Proteomes" id="UP000635565"/>
    </source>
</evidence>
<dbReference type="Gene3D" id="3.30.460.10">
    <property type="entry name" value="Beta Polymerase, domain 2"/>
    <property type="match status" value="1"/>
</dbReference>
<dbReference type="CDD" id="cd05403">
    <property type="entry name" value="NT_KNTase_like"/>
    <property type="match status" value="1"/>
</dbReference>
<dbReference type="EMBL" id="BNJJ01000002">
    <property type="protein sequence ID" value="GHO82622.1"/>
    <property type="molecule type" value="Genomic_DNA"/>
</dbReference>
<organism evidence="2 3">
    <name type="scientific">Dictyobacter formicarum</name>
    <dbReference type="NCBI Taxonomy" id="2778368"/>
    <lineage>
        <taxon>Bacteria</taxon>
        <taxon>Bacillati</taxon>
        <taxon>Chloroflexota</taxon>
        <taxon>Ktedonobacteria</taxon>
        <taxon>Ktedonobacterales</taxon>
        <taxon>Dictyobacteraceae</taxon>
        <taxon>Dictyobacter</taxon>
    </lineage>
</organism>
<proteinExistence type="predicted"/>
<accession>A0ABQ3V932</accession>
<evidence type="ECO:0000313" key="2">
    <source>
        <dbReference type="EMBL" id="GHO82622.1"/>
    </source>
</evidence>
<name>A0ABQ3V932_9CHLR</name>
<dbReference type="Pfam" id="PF18765">
    <property type="entry name" value="Polbeta"/>
    <property type="match status" value="1"/>
</dbReference>
<dbReference type="RefSeq" id="WP_201360290.1">
    <property type="nucleotide sequence ID" value="NZ_BNJJ01000002.1"/>
</dbReference>
<sequence>MQIRTIGKPSIDHVLSQIVERYEAQFPGRLRACYLTGSYAEGNAVEWSDIDVYVLFKDAFVSEKEAAQAEQLERSLASLTPLRLDLHAGSEQSQDSLPGFLRAAIKNTSVLLYGEDTREHMSLPGREEYTRDAAGTALQFLLWLHQVENVTYPLAYPDPDGAFFGYDQLQSDRADARPGLGIRMLVETACRMGTALLAFKTDCSVSTKRESVQTYRELINDEWASFLEAMFEKGKLCWSYNLPENEEERAELRVLCERMLPFENHYLRAYRAYLLAQLGSNNEAAKQFALQGLKQVIYPEEAGDKLY</sequence>
<dbReference type="InterPro" id="IPR041633">
    <property type="entry name" value="Polbeta"/>
</dbReference>
<dbReference type="InterPro" id="IPR043519">
    <property type="entry name" value="NT_sf"/>
</dbReference>
<feature type="domain" description="Polymerase beta nucleotidyltransferase" evidence="1">
    <location>
        <begin position="30"/>
        <end position="116"/>
    </location>
</feature>